<dbReference type="Gene3D" id="3.90.180.10">
    <property type="entry name" value="Medium-chain alcohol dehydrogenases, catalytic domain"/>
    <property type="match status" value="1"/>
</dbReference>
<feature type="domain" description="Enoyl reductase (ER)" evidence="3">
    <location>
        <begin position="22"/>
        <end position="334"/>
    </location>
</feature>
<protein>
    <submittedName>
        <fullName evidence="4">Oxidoreductase</fullName>
    </submittedName>
</protein>
<dbReference type="InterPro" id="IPR013154">
    <property type="entry name" value="ADH-like_N"/>
</dbReference>
<dbReference type="Gene3D" id="3.40.50.720">
    <property type="entry name" value="NAD(P)-binding Rossmann-like Domain"/>
    <property type="match status" value="1"/>
</dbReference>
<dbReference type="OrthoDB" id="7355832at2"/>
<dbReference type="InterPro" id="IPR020843">
    <property type="entry name" value="ER"/>
</dbReference>
<dbReference type="SUPFAM" id="SSF51735">
    <property type="entry name" value="NAD(P)-binding Rossmann-fold domains"/>
    <property type="match status" value="1"/>
</dbReference>
<keyword evidence="4" id="KW-0614">Plasmid</keyword>
<gene>
    <name evidence="4" type="ORF">BHK69_30630</name>
</gene>
<dbReference type="KEGG" id="bvv:BHK69_30630"/>
<dbReference type="GO" id="GO:0016651">
    <property type="term" value="F:oxidoreductase activity, acting on NAD(P)H"/>
    <property type="evidence" value="ECO:0007669"/>
    <property type="project" value="TreeGrafter"/>
</dbReference>
<dbReference type="PANTHER" id="PTHR48106">
    <property type="entry name" value="QUINONE OXIDOREDUCTASE PIG3-RELATED"/>
    <property type="match status" value="1"/>
</dbReference>
<geneLocation type="plasmid" evidence="4 5">
    <name>unnamed1</name>
</geneLocation>
<keyword evidence="5" id="KW-1185">Reference proteome</keyword>
<evidence type="ECO:0000313" key="5">
    <source>
        <dbReference type="Proteomes" id="UP000094969"/>
    </source>
</evidence>
<dbReference type="GO" id="GO:0070402">
    <property type="term" value="F:NADPH binding"/>
    <property type="evidence" value="ECO:0007669"/>
    <property type="project" value="TreeGrafter"/>
</dbReference>
<organism evidence="4 5">
    <name type="scientific">Bosea vaviloviae</name>
    <dbReference type="NCBI Taxonomy" id="1526658"/>
    <lineage>
        <taxon>Bacteria</taxon>
        <taxon>Pseudomonadati</taxon>
        <taxon>Pseudomonadota</taxon>
        <taxon>Alphaproteobacteria</taxon>
        <taxon>Hyphomicrobiales</taxon>
        <taxon>Boseaceae</taxon>
        <taxon>Bosea</taxon>
    </lineage>
</organism>
<dbReference type="Proteomes" id="UP000094969">
    <property type="component" value="Plasmid unnamed1"/>
</dbReference>
<dbReference type="SUPFAM" id="SSF50129">
    <property type="entry name" value="GroES-like"/>
    <property type="match status" value="1"/>
</dbReference>
<dbReference type="AlphaFoldDB" id="A0A1D7UCG3"/>
<dbReference type="InterPro" id="IPR013149">
    <property type="entry name" value="ADH-like_C"/>
</dbReference>
<dbReference type="RefSeq" id="WP_069694248.1">
    <property type="nucleotide sequence ID" value="NZ_CP017148.1"/>
</dbReference>
<dbReference type="PANTHER" id="PTHR48106:SF18">
    <property type="entry name" value="QUINONE OXIDOREDUCTASE PIG3"/>
    <property type="match status" value="1"/>
</dbReference>
<dbReference type="Pfam" id="PF00107">
    <property type="entry name" value="ADH_zinc_N"/>
    <property type="match status" value="1"/>
</dbReference>
<dbReference type="SMART" id="SM00829">
    <property type="entry name" value="PKS_ER"/>
    <property type="match status" value="1"/>
</dbReference>
<sequence>MNAPAKMSSVMAAAVRLSAKADAIEAVAPVIERRALALADAGDAIVEVRAAAVNPSDAKAAIGMMPYAVFPRTPGRDFAGIVVDGPAALIGKEVFGSSGDLGIRRDGTHASHLVVEAAALIEKPAGLTLAEAAGIGVPFVTAQEGFRRSGMPKPGETVLILGLNGKVGQAAAQIASWQGARVIGVVRKDEPYVGHAQGAVTVINSCRQDVAGTVRELTGGKGADIVYNTVGEPYYEAGTNALATLGRQIFIAALKQTVPFDIFAFYRGRHTYVGVDTLSLSSLATADILRDLVPGFGSGALRPFPILPGATYPLERARDAYIAVLGSSRDRLVLLPNG</sequence>
<dbReference type="EMBL" id="CP017148">
    <property type="protein sequence ID" value="AOO85065.1"/>
    <property type="molecule type" value="Genomic_DNA"/>
</dbReference>
<evidence type="ECO:0000313" key="4">
    <source>
        <dbReference type="EMBL" id="AOO85065.1"/>
    </source>
</evidence>
<name>A0A1D7UCG3_9HYPH</name>
<keyword evidence="1" id="KW-0521">NADP</keyword>
<dbReference type="InterPro" id="IPR036291">
    <property type="entry name" value="NAD(P)-bd_dom_sf"/>
</dbReference>
<dbReference type="InterPro" id="IPR011032">
    <property type="entry name" value="GroES-like_sf"/>
</dbReference>
<accession>A0A1D7UCG3</accession>
<evidence type="ECO:0000256" key="1">
    <source>
        <dbReference type="ARBA" id="ARBA00022857"/>
    </source>
</evidence>
<keyword evidence="2" id="KW-0560">Oxidoreductase</keyword>
<reference evidence="4 5" key="1">
    <citation type="journal article" date="2015" name="Antonie Van Leeuwenhoek">
        <title>Bosea vaviloviae sp. nov., a new species of slow-growing rhizobia isolated from nodules of the relict species Vavilovia formosa (Stev.) Fed.</title>
        <authorList>
            <person name="Safronova V.I."/>
            <person name="Kuznetsova I.G."/>
            <person name="Sazanova A.L."/>
            <person name="Kimeklis A.K."/>
            <person name="Belimov A.A."/>
            <person name="Andronov E.E."/>
            <person name="Pinaev A.G."/>
            <person name="Chizhevskaya E.P."/>
            <person name="Pukhaev A.R."/>
            <person name="Popov K.P."/>
            <person name="Willems A."/>
            <person name="Tikhonovich I.A."/>
        </authorList>
    </citation>
    <scope>NUCLEOTIDE SEQUENCE [LARGE SCALE GENOMIC DNA]</scope>
    <source>
        <strain evidence="4 5">Vaf18</strain>
        <plasmid evidence="4">unnamed1</plasmid>
    </source>
</reference>
<evidence type="ECO:0000259" key="3">
    <source>
        <dbReference type="SMART" id="SM00829"/>
    </source>
</evidence>
<evidence type="ECO:0000256" key="2">
    <source>
        <dbReference type="ARBA" id="ARBA00023002"/>
    </source>
</evidence>
<proteinExistence type="predicted"/>
<dbReference type="Pfam" id="PF08240">
    <property type="entry name" value="ADH_N"/>
    <property type="match status" value="1"/>
</dbReference>